<dbReference type="Proteomes" id="UP001140096">
    <property type="component" value="Unassembled WGS sequence"/>
</dbReference>
<name>A0ACC1LR07_9FUNG</name>
<dbReference type="EMBL" id="JANBUP010000094">
    <property type="protein sequence ID" value="KAJ2813162.1"/>
    <property type="molecule type" value="Genomic_DNA"/>
</dbReference>
<organism evidence="1 2">
    <name type="scientific">Coemansia furcata</name>
    <dbReference type="NCBI Taxonomy" id="417177"/>
    <lineage>
        <taxon>Eukaryota</taxon>
        <taxon>Fungi</taxon>
        <taxon>Fungi incertae sedis</taxon>
        <taxon>Zoopagomycota</taxon>
        <taxon>Kickxellomycotina</taxon>
        <taxon>Kickxellomycetes</taxon>
        <taxon>Kickxellales</taxon>
        <taxon>Kickxellaceae</taxon>
        <taxon>Coemansia</taxon>
    </lineage>
</organism>
<sequence length="771" mass="87638">MQRTTTSRQWYTAPVHKLDKYKPETVESDWYKWWQQRGLFDPKNADSTSNAEEFSMLLPPPNVTGVLHIGHALTLSIQDAIARWNRMHGRRVNWVPGTDHAGISMQTVVEKKIERETGKTRHDLGRQAFIDKVWEWKQEHGDRIKLQTKRLGASLNWNQEYFTMDPRHSQLVRDAFIRLYDDGLIYRSTRMVSWSCALQSVISDIEVVVEFGVLHMIEFPIVDPTPNGPLSVRVETTRPETMLGDVALAICSRDNRYKGLVGKHVVHPLLRREIPIICDDNLVDPGFGTGVVTPAHDENDYRCAQRHGLPVVSVFGPAGTVVDDPSFLDYFGKSRWETRRNVISNLKSANAYLGSRDAESSVISRCSRSGDIIEPMLMPQWYLRCSEMAKVADDLVQRGSVDLIPKRQQATWNSWLTETDDWCISRQLWWGHRIPVYRIRWEDSNTPDSWVAATSDEHASAKALDKLSAKASAACTVTQDVDVLDTWFSSALLPLLAFGKMSPLDPSANAQSPSNAALSTVLETGQDILFFWVARMTMLCTYFVQIPPFSKVLLHPMVRDAQGRKMSKSLGNVIDPMDVINGAELSKLQDTLRRGYLSDQELKRGTKELSRMYPSGFQQFGADALRFTLLLYTQQTQQINMSLDGVRSSYHFCNKLWNTFRFIHMHADKLGVDTDHVDKSGNKQWLADIDDQKLTVFDRAFLSRLHGMLHTYHGAMGAYRLAAAAEAVREFVQRDLCDRYIEICKLSLFGNQSATNQASITDRDCAAFVYN</sequence>
<proteinExistence type="predicted"/>
<feature type="non-terminal residue" evidence="1">
    <location>
        <position position="771"/>
    </location>
</feature>
<reference evidence="1" key="1">
    <citation type="submission" date="2022-07" db="EMBL/GenBank/DDBJ databases">
        <title>Phylogenomic reconstructions and comparative analyses of Kickxellomycotina fungi.</title>
        <authorList>
            <person name="Reynolds N.K."/>
            <person name="Stajich J.E."/>
            <person name="Barry K."/>
            <person name="Grigoriev I.V."/>
            <person name="Crous P."/>
            <person name="Smith M.E."/>
        </authorList>
    </citation>
    <scope>NUCLEOTIDE SEQUENCE</scope>
    <source>
        <strain evidence="1">CBS 102833</strain>
    </source>
</reference>
<keyword evidence="2" id="KW-1185">Reference proteome</keyword>
<accession>A0ACC1LR07</accession>
<comment type="caution">
    <text evidence="1">The sequence shown here is derived from an EMBL/GenBank/DDBJ whole genome shotgun (WGS) entry which is preliminary data.</text>
</comment>
<gene>
    <name evidence="1" type="ORF">H4S07_000886</name>
</gene>
<protein>
    <submittedName>
        <fullName evidence="1">Uncharacterized protein</fullName>
    </submittedName>
</protein>
<evidence type="ECO:0000313" key="1">
    <source>
        <dbReference type="EMBL" id="KAJ2813162.1"/>
    </source>
</evidence>
<evidence type="ECO:0000313" key="2">
    <source>
        <dbReference type="Proteomes" id="UP001140096"/>
    </source>
</evidence>